<evidence type="ECO:0000313" key="8">
    <source>
        <dbReference type="EMBL" id="NDY43431.1"/>
    </source>
</evidence>
<keyword evidence="4" id="KW-0479">Metal-binding</keyword>
<comment type="caution">
    <text evidence="8">The sequence shown here is derived from an EMBL/GenBank/DDBJ whole genome shotgun (WGS) entry which is preliminary data.</text>
</comment>
<feature type="domain" description="Radical SAM core" evidence="7">
    <location>
        <begin position="11"/>
        <end position="240"/>
    </location>
</feature>
<evidence type="ECO:0000256" key="2">
    <source>
        <dbReference type="ARBA" id="ARBA00022485"/>
    </source>
</evidence>
<dbReference type="PANTHER" id="PTHR43787:SF11">
    <property type="entry name" value="UPF0026 PROTEIN SLR1464"/>
    <property type="match status" value="1"/>
</dbReference>
<evidence type="ECO:0000256" key="4">
    <source>
        <dbReference type="ARBA" id="ARBA00022723"/>
    </source>
</evidence>
<dbReference type="SUPFAM" id="SSF46785">
    <property type="entry name" value="Winged helix' DNA-binding domain"/>
    <property type="match status" value="1"/>
</dbReference>
<dbReference type="SFLD" id="SFLDG01083">
    <property type="entry name" value="Uncharacterised_Radical_SAM_Su"/>
    <property type="match status" value="1"/>
</dbReference>
<gene>
    <name evidence="8" type="ORF">G3N55_11335</name>
</gene>
<dbReference type="Pfam" id="PF04055">
    <property type="entry name" value="Radical_SAM"/>
    <property type="match status" value="1"/>
</dbReference>
<protein>
    <submittedName>
        <fullName evidence="8">Radical SAM protein</fullName>
    </submittedName>
</protein>
<evidence type="ECO:0000256" key="3">
    <source>
        <dbReference type="ARBA" id="ARBA00022691"/>
    </source>
</evidence>
<dbReference type="PROSITE" id="PS51918">
    <property type="entry name" value="RADICAL_SAM"/>
    <property type="match status" value="1"/>
</dbReference>
<proteinExistence type="predicted"/>
<dbReference type="InterPro" id="IPR036390">
    <property type="entry name" value="WH_DNA-bd_sf"/>
</dbReference>
<evidence type="ECO:0000256" key="6">
    <source>
        <dbReference type="ARBA" id="ARBA00023014"/>
    </source>
</evidence>
<evidence type="ECO:0000256" key="5">
    <source>
        <dbReference type="ARBA" id="ARBA00023004"/>
    </source>
</evidence>
<organism evidence="8 9">
    <name type="scientific">Dissulfurirhabdus thermomarina</name>
    <dbReference type="NCBI Taxonomy" id="1765737"/>
    <lineage>
        <taxon>Bacteria</taxon>
        <taxon>Deltaproteobacteria</taxon>
        <taxon>Dissulfurirhabdaceae</taxon>
        <taxon>Dissulfurirhabdus</taxon>
    </lineage>
</organism>
<dbReference type="GO" id="GO:0003824">
    <property type="term" value="F:catalytic activity"/>
    <property type="evidence" value="ECO:0007669"/>
    <property type="project" value="InterPro"/>
</dbReference>
<sequence length="316" mass="34079">MEYCFGPVRSRRLGRSLGVDILPAKTCNLNCVYCEVGPTTRFTLERAEYHPTAAILAELEAVLRDPPAPFDTLTFTASGEPTLHSGLGELVARAKALTDRPVALLTNGVLFSDPGVRRAVRDVDILMPSLDAARAEAFRAVNRPPAAVRVEDVVEGLVALRREHPGRIFLEVLLVGGMNDGPADVQALARAVDRIRPDRVQLNTVARPPAEADARPVPRARLEAVRAELGDAAEIIAPGELVAEGRGRPVAVRELLRILRRRPSTPEDLAVALDLEPAGVRDLLHRLEASGEVAAERLSGVLFYRAAGDTGGPPRH</sequence>
<dbReference type="InterPro" id="IPR058240">
    <property type="entry name" value="rSAM_sf"/>
</dbReference>
<comment type="cofactor">
    <cofactor evidence="1">
        <name>[4Fe-4S] cluster</name>
        <dbReference type="ChEBI" id="CHEBI:49883"/>
    </cofactor>
</comment>
<keyword evidence="5" id="KW-0408">Iron</keyword>
<dbReference type="AlphaFoldDB" id="A0A6N9TQ82"/>
<dbReference type="SFLD" id="SFLDS00029">
    <property type="entry name" value="Radical_SAM"/>
    <property type="match status" value="1"/>
</dbReference>
<keyword evidence="9" id="KW-1185">Reference proteome</keyword>
<dbReference type="GO" id="GO:0051539">
    <property type="term" value="F:4 iron, 4 sulfur cluster binding"/>
    <property type="evidence" value="ECO:0007669"/>
    <property type="project" value="UniProtKB-KW"/>
</dbReference>
<dbReference type="CDD" id="cd01335">
    <property type="entry name" value="Radical_SAM"/>
    <property type="match status" value="1"/>
</dbReference>
<dbReference type="SMART" id="SM00729">
    <property type="entry name" value="Elp3"/>
    <property type="match status" value="1"/>
</dbReference>
<dbReference type="PANTHER" id="PTHR43787">
    <property type="entry name" value="FEMO COFACTOR BIOSYNTHESIS PROTEIN NIFB-RELATED"/>
    <property type="match status" value="1"/>
</dbReference>
<dbReference type="Proteomes" id="UP000469346">
    <property type="component" value="Unassembled WGS sequence"/>
</dbReference>
<keyword evidence="6" id="KW-0411">Iron-sulfur</keyword>
<evidence type="ECO:0000259" key="7">
    <source>
        <dbReference type="PROSITE" id="PS51918"/>
    </source>
</evidence>
<dbReference type="InterPro" id="IPR007197">
    <property type="entry name" value="rSAM"/>
</dbReference>
<keyword evidence="3" id="KW-0949">S-adenosyl-L-methionine</keyword>
<name>A0A6N9TQ82_DISTH</name>
<evidence type="ECO:0000256" key="1">
    <source>
        <dbReference type="ARBA" id="ARBA00001966"/>
    </source>
</evidence>
<dbReference type="InterPro" id="IPR013785">
    <property type="entry name" value="Aldolase_TIM"/>
</dbReference>
<dbReference type="GO" id="GO:0046872">
    <property type="term" value="F:metal ion binding"/>
    <property type="evidence" value="ECO:0007669"/>
    <property type="project" value="UniProtKB-KW"/>
</dbReference>
<dbReference type="SUPFAM" id="SSF102114">
    <property type="entry name" value="Radical SAM enzymes"/>
    <property type="match status" value="1"/>
</dbReference>
<dbReference type="Gene3D" id="3.20.20.70">
    <property type="entry name" value="Aldolase class I"/>
    <property type="match status" value="1"/>
</dbReference>
<dbReference type="InterPro" id="IPR040084">
    <property type="entry name" value="GTPase_Obg"/>
</dbReference>
<dbReference type="EMBL" id="JAAGRR010000170">
    <property type="protein sequence ID" value="NDY43431.1"/>
    <property type="molecule type" value="Genomic_DNA"/>
</dbReference>
<keyword evidence="2" id="KW-0004">4Fe-4S</keyword>
<dbReference type="RefSeq" id="WP_163299617.1">
    <property type="nucleotide sequence ID" value="NZ_JAAGRR010000170.1"/>
</dbReference>
<accession>A0A6N9TQ82</accession>
<evidence type="ECO:0000313" key="9">
    <source>
        <dbReference type="Proteomes" id="UP000469346"/>
    </source>
</evidence>
<reference evidence="8 9" key="1">
    <citation type="submission" date="2020-02" db="EMBL/GenBank/DDBJ databases">
        <title>Comparative genomics of sulfur disproportionating microorganisms.</title>
        <authorList>
            <person name="Ward L.M."/>
            <person name="Bertran E."/>
            <person name="Johnston D.T."/>
        </authorList>
    </citation>
    <scope>NUCLEOTIDE SEQUENCE [LARGE SCALE GENOMIC DNA]</scope>
    <source>
        <strain evidence="8 9">DSM 100025</strain>
    </source>
</reference>
<dbReference type="InterPro" id="IPR006638">
    <property type="entry name" value="Elp3/MiaA/NifB-like_rSAM"/>
</dbReference>